<protein>
    <submittedName>
        <fullName evidence="2">Uncharacterized protein</fullName>
    </submittedName>
</protein>
<reference evidence="3" key="1">
    <citation type="submission" date="2015-03" db="EMBL/GenBank/DDBJ databases">
        <authorList>
            <person name="Urmite Genomes"/>
        </authorList>
    </citation>
    <scope>NUCLEOTIDE SEQUENCE [LARGE SCALE GENOMIC DNA]</scope>
    <source>
        <strain evidence="3">Arc-Hr</strain>
    </source>
</reference>
<accession>A0A0D6JSI9</accession>
<dbReference type="EMBL" id="CSTE01000002">
    <property type="protein sequence ID" value="CQR50871.1"/>
    <property type="molecule type" value="Genomic_DNA"/>
</dbReference>
<evidence type="ECO:0000313" key="3">
    <source>
        <dbReference type="Proteomes" id="UP000198902"/>
    </source>
</evidence>
<feature type="region of interest" description="Disordered" evidence="1">
    <location>
        <begin position="1"/>
        <end position="26"/>
    </location>
</feature>
<proteinExistence type="predicted"/>
<evidence type="ECO:0000256" key="1">
    <source>
        <dbReference type="SAM" id="MobiDB-lite"/>
    </source>
</evidence>
<dbReference type="AlphaFoldDB" id="A0A0D6JSI9"/>
<sequence length="67" mass="7263">MRFSAAATGRELSRGDREKRVTAENTAAVEGDRPLAVVGYRSQMSMKFSNTSSPSAVWATSGCHWTP</sequence>
<feature type="compositionally biased region" description="Basic and acidic residues" evidence="1">
    <location>
        <begin position="11"/>
        <end position="22"/>
    </location>
</feature>
<evidence type="ECO:0000313" key="2">
    <source>
        <dbReference type="EMBL" id="CQR50871.1"/>
    </source>
</evidence>
<keyword evidence="3" id="KW-1185">Reference proteome</keyword>
<dbReference type="Proteomes" id="UP000198902">
    <property type="component" value="Unassembled WGS sequence"/>
</dbReference>
<organism evidence="2 3">
    <name type="scientific">Haloferax massiliensis</name>
    <dbReference type="NCBI Taxonomy" id="1476858"/>
    <lineage>
        <taxon>Archaea</taxon>
        <taxon>Methanobacteriati</taxon>
        <taxon>Methanobacteriota</taxon>
        <taxon>Stenosarchaea group</taxon>
        <taxon>Halobacteria</taxon>
        <taxon>Halobacteriales</taxon>
        <taxon>Haloferacaceae</taxon>
        <taxon>Haloferax</taxon>
    </lineage>
</organism>
<gene>
    <name evidence="2" type="ORF">BN996_02355</name>
</gene>
<name>A0A0D6JSI9_9EURY</name>